<dbReference type="Proteomes" id="UP001623591">
    <property type="component" value="Unassembled WGS sequence"/>
</dbReference>
<name>A0ABW8TA63_9CLOT</name>
<feature type="transmembrane region" description="Helical" evidence="6">
    <location>
        <begin position="415"/>
        <end position="435"/>
    </location>
</feature>
<dbReference type="InterPro" id="IPR004813">
    <property type="entry name" value="OPT"/>
</dbReference>
<evidence type="ECO:0000256" key="4">
    <source>
        <dbReference type="ARBA" id="ARBA00022989"/>
    </source>
</evidence>
<feature type="transmembrane region" description="Helical" evidence="6">
    <location>
        <begin position="289"/>
        <end position="311"/>
    </location>
</feature>
<protein>
    <submittedName>
        <fullName evidence="7">OPT family oligopeptide transporter</fullName>
    </submittedName>
</protein>
<feature type="transmembrane region" description="Helical" evidence="6">
    <location>
        <begin position="33"/>
        <end position="55"/>
    </location>
</feature>
<feature type="transmembrane region" description="Helical" evidence="6">
    <location>
        <begin position="507"/>
        <end position="524"/>
    </location>
</feature>
<feature type="transmembrane region" description="Helical" evidence="6">
    <location>
        <begin position="610"/>
        <end position="633"/>
    </location>
</feature>
<gene>
    <name evidence="7" type="ORF">ACJDUG_16870</name>
</gene>
<dbReference type="Pfam" id="PF03169">
    <property type="entry name" value="OPT"/>
    <property type="match status" value="1"/>
</dbReference>
<keyword evidence="2" id="KW-0813">Transport</keyword>
<feature type="transmembrane region" description="Helical" evidence="6">
    <location>
        <begin position="360"/>
        <end position="384"/>
    </location>
</feature>
<keyword evidence="5 6" id="KW-0472">Membrane</keyword>
<feature type="transmembrane region" description="Helical" evidence="6">
    <location>
        <begin position="332"/>
        <end position="354"/>
    </location>
</feature>
<feature type="transmembrane region" description="Helical" evidence="6">
    <location>
        <begin position="456"/>
        <end position="476"/>
    </location>
</feature>
<feature type="transmembrane region" description="Helical" evidence="6">
    <location>
        <begin position="391"/>
        <end position="409"/>
    </location>
</feature>
<accession>A0ABW8TA63</accession>
<evidence type="ECO:0000256" key="1">
    <source>
        <dbReference type="ARBA" id="ARBA00004141"/>
    </source>
</evidence>
<evidence type="ECO:0000256" key="5">
    <source>
        <dbReference type="ARBA" id="ARBA00023136"/>
    </source>
</evidence>
<evidence type="ECO:0000256" key="6">
    <source>
        <dbReference type="SAM" id="Phobius"/>
    </source>
</evidence>
<dbReference type="InterPro" id="IPR004814">
    <property type="entry name" value="Oligopep_transpt"/>
</dbReference>
<feature type="transmembrane region" description="Helical" evidence="6">
    <location>
        <begin position="536"/>
        <end position="556"/>
    </location>
</feature>
<evidence type="ECO:0000313" key="7">
    <source>
        <dbReference type="EMBL" id="MFL0248618.1"/>
    </source>
</evidence>
<feature type="transmembrane region" description="Helical" evidence="6">
    <location>
        <begin position="61"/>
        <end position="81"/>
    </location>
</feature>
<feature type="transmembrane region" description="Helical" evidence="6">
    <location>
        <begin position="240"/>
        <end position="260"/>
    </location>
</feature>
<dbReference type="EMBL" id="JBJHZZ010000023">
    <property type="protein sequence ID" value="MFL0248618.1"/>
    <property type="molecule type" value="Genomic_DNA"/>
</dbReference>
<evidence type="ECO:0000256" key="3">
    <source>
        <dbReference type="ARBA" id="ARBA00022692"/>
    </source>
</evidence>
<keyword evidence="8" id="KW-1185">Reference proteome</keyword>
<evidence type="ECO:0000256" key="2">
    <source>
        <dbReference type="ARBA" id="ARBA00022448"/>
    </source>
</evidence>
<dbReference type="NCBIfam" id="TIGR00733">
    <property type="entry name" value="OPT family oligopeptide transporter"/>
    <property type="match status" value="1"/>
</dbReference>
<comment type="caution">
    <text evidence="7">The sequence shown here is derived from an EMBL/GenBank/DDBJ whole genome shotgun (WGS) entry which is preliminary data.</text>
</comment>
<dbReference type="PANTHER" id="PTHR31645:SF0">
    <property type="entry name" value="OLIGOPEPTIDE TRANSPORTER YGL114W-RELATED"/>
    <property type="match status" value="1"/>
</dbReference>
<dbReference type="RefSeq" id="WP_406771046.1">
    <property type="nucleotide sequence ID" value="NZ_JBJHZZ010000023.1"/>
</dbReference>
<feature type="transmembrane region" description="Helical" evidence="6">
    <location>
        <begin position="121"/>
        <end position="142"/>
    </location>
</feature>
<dbReference type="InterPro" id="IPR045035">
    <property type="entry name" value="YSL-like"/>
</dbReference>
<dbReference type="PANTHER" id="PTHR31645">
    <property type="entry name" value="OLIGOPEPTIDE TRANSPORTER YGL114W-RELATED"/>
    <property type="match status" value="1"/>
</dbReference>
<sequence length="653" mass="67858">MSEKKGLSQTAFGGIKGEDYVPYVSVKEALPELTTISIIVGCLFAMIFGAANTYLGLKVGMTVAAGIPAAVLATAVFKSAAQNRILEANMIQSMAAMGESLAGGLIFIIPAIILLNQQLTLTTIIIVALLGGLLGVIFVVPLRKYLMVEEHGRLIYPEAMAASEVLVNGSTGGAGLKVMMNGLLIGGLFKLLSGGFKLWNEDPEWAIKAKGIGYETSFGISAYASLVGVGYIVGIEIASYMFAGAIVSWFALIPLIKYIGAGLPAALFPSAEIITKMAPAAIAKNYVKYIGAGAVAAGGLISIIKAMPTIVKSFKSAMSGMSGKAGQKRTDMDIPMTWVIAGAILVFVLAWIIPTFNGNILWSLIVVICAFFFSVVSARLVGLIGTSNNPISGMTIASLLVITGILKATNHVGNGGMIAAIIGGTVVCVAAAVAGGSAQSLKTTYVMGGTPKRLEIGMYIAVALSSAVIGAVILMLNSAYGIGGDTIAAPQANMMAMIVNGIMDAKLPWIFVIIGLTLGVMCEFMKIPVLPFALGLYLPIGLSAGVLVGGILRWLIDSKFKKDNEVLKEQTEKGTLLASGLIAGEAIMGILIALLAVLQIDGKVGFGTKIVPAITGSPWLSAIMLLVLCIWFYNSTAKVDNKKSTGAKANIKA</sequence>
<organism evidence="7 8">
    <name type="scientific">Candidatus Clostridium stratigraminis</name>
    <dbReference type="NCBI Taxonomy" id="3381661"/>
    <lineage>
        <taxon>Bacteria</taxon>
        <taxon>Bacillati</taxon>
        <taxon>Bacillota</taxon>
        <taxon>Clostridia</taxon>
        <taxon>Eubacteriales</taxon>
        <taxon>Clostridiaceae</taxon>
        <taxon>Clostridium</taxon>
    </lineage>
</organism>
<comment type="subcellular location">
    <subcellularLocation>
        <location evidence="1">Membrane</location>
        <topology evidence="1">Multi-pass membrane protein</topology>
    </subcellularLocation>
</comment>
<feature type="transmembrane region" description="Helical" evidence="6">
    <location>
        <begin position="211"/>
        <end position="233"/>
    </location>
</feature>
<proteinExistence type="predicted"/>
<feature type="transmembrane region" description="Helical" evidence="6">
    <location>
        <begin position="576"/>
        <end position="598"/>
    </location>
</feature>
<reference evidence="7 8" key="1">
    <citation type="submission" date="2024-11" db="EMBL/GenBank/DDBJ databases">
        <authorList>
            <person name="Heng Y.C."/>
            <person name="Lim A.C.H."/>
            <person name="Lee J.K.Y."/>
            <person name="Kittelmann S."/>
        </authorList>
    </citation>
    <scope>NUCLEOTIDE SEQUENCE [LARGE SCALE GENOMIC DNA]</scope>
    <source>
        <strain evidence="7 8">WILCCON 0185</strain>
    </source>
</reference>
<keyword evidence="4 6" id="KW-1133">Transmembrane helix</keyword>
<dbReference type="NCBIfam" id="TIGR00728">
    <property type="entry name" value="OPT_sfam"/>
    <property type="match status" value="1"/>
</dbReference>
<evidence type="ECO:0000313" key="8">
    <source>
        <dbReference type="Proteomes" id="UP001623591"/>
    </source>
</evidence>
<feature type="transmembrane region" description="Helical" evidence="6">
    <location>
        <begin position="93"/>
        <end position="115"/>
    </location>
</feature>
<keyword evidence="3 6" id="KW-0812">Transmembrane</keyword>